<evidence type="ECO:0000313" key="1">
    <source>
        <dbReference type="EMBL" id="KAA3479702.1"/>
    </source>
</evidence>
<evidence type="ECO:0000313" key="2">
    <source>
        <dbReference type="Proteomes" id="UP000325315"/>
    </source>
</evidence>
<sequence>MDSSPADSSRESCPIYSIYESKYQGTLAGVKNSLIISGFTVHRNGSSEQGGWSNPIDVMSLSSLNCELCWWWQSSILVSDMLGN</sequence>
<proteinExistence type="predicted"/>
<comment type="caution">
    <text evidence="1">The sequence shown here is derived from an EMBL/GenBank/DDBJ whole genome shotgun (WGS) entry which is preliminary data.</text>
</comment>
<protein>
    <submittedName>
        <fullName evidence="1">Protein CURVATURE THYLAKOID 1D, chloroplastic-like</fullName>
    </submittedName>
</protein>
<dbReference type="AlphaFoldDB" id="A0A5B6WFV5"/>
<dbReference type="OrthoDB" id="2014299at2759"/>
<keyword evidence="2" id="KW-1185">Reference proteome</keyword>
<dbReference type="Proteomes" id="UP000325315">
    <property type="component" value="Unassembled WGS sequence"/>
</dbReference>
<name>A0A5B6WFV5_9ROSI</name>
<gene>
    <name evidence="1" type="ORF">EPI10_020194</name>
</gene>
<dbReference type="EMBL" id="SMMG02000003">
    <property type="protein sequence ID" value="KAA3479702.1"/>
    <property type="molecule type" value="Genomic_DNA"/>
</dbReference>
<organism evidence="1 2">
    <name type="scientific">Gossypium australe</name>
    <dbReference type="NCBI Taxonomy" id="47621"/>
    <lineage>
        <taxon>Eukaryota</taxon>
        <taxon>Viridiplantae</taxon>
        <taxon>Streptophyta</taxon>
        <taxon>Embryophyta</taxon>
        <taxon>Tracheophyta</taxon>
        <taxon>Spermatophyta</taxon>
        <taxon>Magnoliopsida</taxon>
        <taxon>eudicotyledons</taxon>
        <taxon>Gunneridae</taxon>
        <taxon>Pentapetalae</taxon>
        <taxon>rosids</taxon>
        <taxon>malvids</taxon>
        <taxon>Malvales</taxon>
        <taxon>Malvaceae</taxon>
        <taxon>Malvoideae</taxon>
        <taxon>Gossypium</taxon>
    </lineage>
</organism>
<accession>A0A5B6WFV5</accession>
<reference evidence="2" key="1">
    <citation type="journal article" date="2019" name="Plant Biotechnol. J.">
        <title>Genome sequencing of the Australian wild diploid species Gossypium australe highlights disease resistance and delayed gland morphogenesis.</title>
        <authorList>
            <person name="Cai Y."/>
            <person name="Cai X."/>
            <person name="Wang Q."/>
            <person name="Wang P."/>
            <person name="Zhang Y."/>
            <person name="Cai C."/>
            <person name="Xu Y."/>
            <person name="Wang K."/>
            <person name="Zhou Z."/>
            <person name="Wang C."/>
            <person name="Geng S."/>
            <person name="Li B."/>
            <person name="Dong Q."/>
            <person name="Hou Y."/>
            <person name="Wang H."/>
            <person name="Ai P."/>
            <person name="Liu Z."/>
            <person name="Yi F."/>
            <person name="Sun M."/>
            <person name="An G."/>
            <person name="Cheng J."/>
            <person name="Zhang Y."/>
            <person name="Shi Q."/>
            <person name="Xie Y."/>
            <person name="Shi X."/>
            <person name="Chang Y."/>
            <person name="Huang F."/>
            <person name="Chen Y."/>
            <person name="Hong S."/>
            <person name="Mi L."/>
            <person name="Sun Q."/>
            <person name="Zhang L."/>
            <person name="Zhou B."/>
            <person name="Peng R."/>
            <person name="Zhang X."/>
            <person name="Liu F."/>
        </authorList>
    </citation>
    <scope>NUCLEOTIDE SEQUENCE [LARGE SCALE GENOMIC DNA]</scope>
    <source>
        <strain evidence="2">cv. PA1801</strain>
    </source>
</reference>